<accession>A0A8C6ZJ39</accession>
<name>A0A8C6ZJ39_NOTPE</name>
<proteinExistence type="predicted"/>
<dbReference type="Proteomes" id="UP000694420">
    <property type="component" value="Unplaced"/>
</dbReference>
<dbReference type="Ensembl" id="ENSNPET00000016137.1">
    <property type="protein sequence ID" value="ENSNPEP00000015745.1"/>
    <property type="gene ID" value="ENSNPEG00000011748.1"/>
</dbReference>
<dbReference type="AlphaFoldDB" id="A0A8C6ZJ39"/>
<reference evidence="1" key="2">
    <citation type="submission" date="2025-09" db="UniProtKB">
        <authorList>
            <consortium name="Ensembl"/>
        </authorList>
    </citation>
    <scope>IDENTIFICATION</scope>
</reference>
<keyword evidence="2" id="KW-1185">Reference proteome</keyword>
<protein>
    <submittedName>
        <fullName evidence="1">Uncharacterized protein</fullName>
    </submittedName>
</protein>
<evidence type="ECO:0000313" key="1">
    <source>
        <dbReference type="Ensembl" id="ENSNPEP00000015745.1"/>
    </source>
</evidence>
<sequence length="65" mass="6460">METSASTTAGKKEGKGAVLEGNGFVETGKKPIPLAATGAAVDPPSPAPTCSVQWPVGMTGDLTVF</sequence>
<organism evidence="1 2">
    <name type="scientific">Nothoprocta perdicaria</name>
    <name type="common">Chilean tinamou</name>
    <name type="synonym">Crypturus perdicarius</name>
    <dbReference type="NCBI Taxonomy" id="30464"/>
    <lineage>
        <taxon>Eukaryota</taxon>
        <taxon>Metazoa</taxon>
        <taxon>Chordata</taxon>
        <taxon>Craniata</taxon>
        <taxon>Vertebrata</taxon>
        <taxon>Euteleostomi</taxon>
        <taxon>Archelosauria</taxon>
        <taxon>Archosauria</taxon>
        <taxon>Dinosauria</taxon>
        <taxon>Saurischia</taxon>
        <taxon>Theropoda</taxon>
        <taxon>Coelurosauria</taxon>
        <taxon>Aves</taxon>
        <taxon>Palaeognathae</taxon>
        <taxon>Tinamiformes</taxon>
        <taxon>Tinamidae</taxon>
        <taxon>Nothoprocta</taxon>
    </lineage>
</organism>
<reference evidence="1" key="1">
    <citation type="submission" date="2025-08" db="UniProtKB">
        <authorList>
            <consortium name="Ensembl"/>
        </authorList>
    </citation>
    <scope>IDENTIFICATION</scope>
</reference>
<evidence type="ECO:0000313" key="2">
    <source>
        <dbReference type="Proteomes" id="UP000694420"/>
    </source>
</evidence>